<proteinExistence type="predicted"/>
<gene>
    <name evidence="4" type="ORF">B5E44_06900</name>
    <name evidence="3" type="ORF">B5E59_00785</name>
</gene>
<dbReference type="Proteomes" id="UP000196293">
    <property type="component" value="Unassembled WGS sequence"/>
</dbReference>
<dbReference type="EMBL" id="NFLS01000001">
    <property type="protein sequence ID" value="OUQ58283.1"/>
    <property type="molecule type" value="Genomic_DNA"/>
</dbReference>
<evidence type="ECO:0000313" key="4">
    <source>
        <dbReference type="EMBL" id="OUQ75487.1"/>
    </source>
</evidence>
<evidence type="ECO:0000313" key="5">
    <source>
        <dbReference type="Proteomes" id="UP000195859"/>
    </source>
</evidence>
<accession>A0A1Y4VZF6</accession>
<keyword evidence="6" id="KW-1185">Reference proteome</keyword>
<name>A0A1Y4VZF6_9LACO</name>
<sequence length="473" mass="52556">MSKYNRTKLLPYGLRFIQGVVRGNTRFEIKSASFGVTQVTDSDVINAGKLPNIVGNIPIVAIDDDSLASQGVLGIELSFTQKSTGISHDVVLWDVQINGQQERDNQERPIAYTIAQQPESLTLSDPSFEFRLMVYVQVGDTDKVTINVNQDGMESRAEHARDFNRLVSSIAEGYIEVDLKDHNGNQVYDSNHKIVRVKRAVVNTDKSLSILDRAADAKKVGEVLGAIDSQLRALDQLLHTNYSTTSDLRDVRNIAKANADVNNRQDGQINGLITKTNEIESGVINNTRTIRILSHDGKSLTTHANATITARTEYIKTDSTLSDYGAVANAGKVGEAIKQSFLILNASISRLVVDYNNLQSNQVIVDLTNQVLALKDKNDEADRTIQRLRNSVEITSAESQSNNLDALHEPGRYYLGNAKGYSDAVLEVARLGYTNKIMQYIYSARNDPNHTERRIGTRNNGNSYSWSEWKSEY</sequence>
<organism evidence="4 5">
    <name type="scientific">Lactobacillus gallinarum</name>
    <dbReference type="NCBI Taxonomy" id="52242"/>
    <lineage>
        <taxon>Bacteria</taxon>
        <taxon>Bacillati</taxon>
        <taxon>Bacillota</taxon>
        <taxon>Bacilli</taxon>
        <taxon>Lactobacillales</taxon>
        <taxon>Lactobacillaceae</taxon>
        <taxon>Lactobacillus</taxon>
    </lineage>
</organism>
<dbReference type="AlphaFoldDB" id="A0A1Y4VZF6"/>
<protein>
    <submittedName>
        <fullName evidence="4">Uncharacterized protein</fullName>
    </submittedName>
</protein>
<feature type="coiled-coil region" evidence="1">
    <location>
        <begin position="364"/>
        <end position="398"/>
    </location>
</feature>
<dbReference type="Proteomes" id="UP000195859">
    <property type="component" value="Unassembled WGS sequence"/>
</dbReference>
<keyword evidence="1" id="KW-0175">Coiled coil</keyword>
<evidence type="ECO:0000256" key="1">
    <source>
        <dbReference type="SAM" id="Coils"/>
    </source>
</evidence>
<comment type="caution">
    <text evidence="4">The sequence shown here is derived from an EMBL/GenBank/DDBJ whole genome shotgun (WGS) entry which is preliminary data.</text>
</comment>
<feature type="compositionally biased region" description="Polar residues" evidence="2">
    <location>
        <begin position="457"/>
        <end position="473"/>
    </location>
</feature>
<evidence type="ECO:0000313" key="3">
    <source>
        <dbReference type="EMBL" id="OUQ58283.1"/>
    </source>
</evidence>
<dbReference type="EMBL" id="NFLZ01000017">
    <property type="protein sequence ID" value="OUQ75487.1"/>
    <property type="molecule type" value="Genomic_DNA"/>
</dbReference>
<dbReference type="RefSeq" id="WP_087175719.1">
    <property type="nucleotide sequence ID" value="NZ_NFLS01000001.1"/>
</dbReference>
<reference evidence="5 6" key="1">
    <citation type="submission" date="2017-04" db="EMBL/GenBank/DDBJ databases">
        <title>Function of individual gut microbiota members based on whole genome sequencing of pure cultures obtained from chicken caecum.</title>
        <authorList>
            <person name="Medvecky M."/>
            <person name="Cejkova D."/>
            <person name="Polansky O."/>
            <person name="Karasova D."/>
            <person name="Kubasova T."/>
            <person name="Cizek A."/>
            <person name="Rychlik I."/>
        </authorList>
    </citation>
    <scope>NUCLEOTIDE SEQUENCE [LARGE SCALE GENOMIC DNA]</scope>
    <source>
        <strain evidence="5">An101</strain>
        <strain evidence="6">An115</strain>
    </source>
</reference>
<reference evidence="4" key="2">
    <citation type="journal article" date="2018" name="BMC Genomics">
        <title>Whole genome sequencing and function prediction of 133 gut anaerobes isolated from chicken caecum in pure cultures.</title>
        <authorList>
            <person name="Medvecky M."/>
            <person name="Cejkova D."/>
            <person name="Polansky O."/>
            <person name="Karasova D."/>
            <person name="Kubasova T."/>
            <person name="Cizek A."/>
            <person name="Rychlik I."/>
        </authorList>
    </citation>
    <scope>NUCLEOTIDE SEQUENCE</scope>
    <source>
        <strain evidence="4">An101</strain>
        <strain evidence="3">An115</strain>
    </source>
</reference>
<feature type="region of interest" description="Disordered" evidence="2">
    <location>
        <begin position="449"/>
        <end position="473"/>
    </location>
</feature>
<evidence type="ECO:0000313" key="6">
    <source>
        <dbReference type="Proteomes" id="UP000196293"/>
    </source>
</evidence>
<evidence type="ECO:0000256" key="2">
    <source>
        <dbReference type="SAM" id="MobiDB-lite"/>
    </source>
</evidence>